<accession>A0A9P3EUU4</accession>
<reference evidence="2 3" key="1">
    <citation type="submission" date="2018-10" db="EMBL/GenBank/DDBJ databases">
        <title>Pan-genome distribution and transcriptional activeness of fungal secondary metabolism genes in Aspergillus section Fumigati.</title>
        <authorList>
            <person name="Takahashi H."/>
            <person name="Umemura M."/>
            <person name="Ninomiya A."/>
            <person name="Kusuya Y."/>
            <person name="Urayama S."/>
            <person name="Shimizu M."/>
            <person name="Watanabe A."/>
            <person name="Kamei K."/>
            <person name="Yaguchi T."/>
            <person name="Hagiwara D."/>
        </authorList>
    </citation>
    <scope>NUCLEOTIDE SEQUENCE [LARGE SCALE GENOMIC DNA]</scope>
    <source>
        <strain evidence="2 3">IFM 55266</strain>
    </source>
</reference>
<evidence type="ECO:0000313" key="2">
    <source>
        <dbReference type="EMBL" id="GIJ88899.1"/>
    </source>
</evidence>
<comment type="caution">
    <text evidence="2">The sequence shown here is derived from an EMBL/GenBank/DDBJ whole genome shotgun (WGS) entry which is preliminary data.</text>
</comment>
<evidence type="ECO:0000313" key="3">
    <source>
        <dbReference type="Proteomes" id="UP001043456"/>
    </source>
</evidence>
<dbReference type="RefSeq" id="XP_043159645.1">
    <property type="nucleotide sequence ID" value="XM_043303710.1"/>
</dbReference>
<feature type="region of interest" description="Disordered" evidence="1">
    <location>
        <begin position="1"/>
        <end position="29"/>
    </location>
</feature>
<sequence>MERTRETAARKLRIEHGFGPRTQPETESGLEIRAHSPRRPGGMSFLNNFEWNIWEPQGPVSVCPSSSEPTENGDGKPHGQVEDGRKWTGFMVLHSEACVLRPKSTTTEAALGRQLQECPFRETKGPSHGTVSKGNLQYSQTCEQEYSTAALVSFSMHLTEFTEYRLTMKRLATRIDARSRDSWPAVHGPFLVWLPEAVG</sequence>
<protein>
    <submittedName>
        <fullName evidence="2">Uncharacterized protein</fullName>
    </submittedName>
</protein>
<feature type="compositionally biased region" description="Basic and acidic residues" evidence="1">
    <location>
        <begin position="1"/>
        <end position="18"/>
    </location>
</feature>
<organism evidence="2 3">
    <name type="scientific">Aspergillus pseudoviridinutans</name>
    <dbReference type="NCBI Taxonomy" id="1517512"/>
    <lineage>
        <taxon>Eukaryota</taxon>
        <taxon>Fungi</taxon>
        <taxon>Dikarya</taxon>
        <taxon>Ascomycota</taxon>
        <taxon>Pezizomycotina</taxon>
        <taxon>Eurotiomycetes</taxon>
        <taxon>Eurotiomycetidae</taxon>
        <taxon>Eurotiales</taxon>
        <taxon>Aspergillaceae</taxon>
        <taxon>Aspergillus</taxon>
        <taxon>Aspergillus subgen. Fumigati</taxon>
    </lineage>
</organism>
<proteinExistence type="predicted"/>
<name>A0A9P3EUU4_9EURO</name>
<feature type="region of interest" description="Disordered" evidence="1">
    <location>
        <begin position="60"/>
        <end position="83"/>
    </location>
</feature>
<dbReference type="EMBL" id="BHVY01000005">
    <property type="protein sequence ID" value="GIJ88899.1"/>
    <property type="molecule type" value="Genomic_DNA"/>
</dbReference>
<keyword evidence="3" id="KW-1185">Reference proteome</keyword>
<dbReference type="OrthoDB" id="10526445at2759"/>
<dbReference type="GeneID" id="67006437"/>
<gene>
    <name evidence="2" type="ORF">Asppvi_007827</name>
</gene>
<evidence type="ECO:0000256" key="1">
    <source>
        <dbReference type="SAM" id="MobiDB-lite"/>
    </source>
</evidence>
<feature type="compositionally biased region" description="Basic and acidic residues" evidence="1">
    <location>
        <begin position="73"/>
        <end position="83"/>
    </location>
</feature>
<dbReference type="Proteomes" id="UP001043456">
    <property type="component" value="Unassembled WGS sequence"/>
</dbReference>
<dbReference type="AlphaFoldDB" id="A0A9P3EUU4"/>